<evidence type="ECO:0000313" key="6">
    <source>
        <dbReference type="Proteomes" id="UP000262325"/>
    </source>
</evidence>
<evidence type="ECO:0000259" key="4">
    <source>
        <dbReference type="SMART" id="SM00563"/>
    </source>
</evidence>
<evidence type="ECO:0000256" key="2">
    <source>
        <dbReference type="ARBA" id="ARBA00022679"/>
    </source>
</evidence>
<organism evidence="5 6">
    <name type="scientific">Flexistipes sinusarabici</name>
    <dbReference type="NCBI Taxonomy" id="2352"/>
    <lineage>
        <taxon>Bacteria</taxon>
        <taxon>Pseudomonadati</taxon>
        <taxon>Deferribacterota</taxon>
        <taxon>Deferribacteres</taxon>
        <taxon>Deferribacterales</taxon>
        <taxon>Flexistipitaceae</taxon>
        <taxon>Flexistipes</taxon>
    </lineage>
</organism>
<keyword evidence="3 5" id="KW-0012">Acyltransferase</keyword>
<sequence length="262" mass="30081">MNKIDSDTYQTMNTKQAFTAKIFPTGYFYGRLVQLVFKASRKAKKGTYDDNEWINSSCDFLNILESSGVKIYIEGIDNFRFIKEPVLFIGNHMSTLETFLLPSVIAPYKKLTYVVKKSLVDYPVFKHVMKSRNPVVVTRSNPREDFKIVMKEGKDRIENEYSIVVFPQTTRSAVFDVNHFNSIGAKLALRTNTAIVPVALKTDAWANGKKYKDFGRFYPEKDVLISFGKPLVPSSENKNYIHEQVADYIVGKLKEWNVKVVE</sequence>
<dbReference type="Pfam" id="PF01553">
    <property type="entry name" value="Acyltransferase"/>
    <property type="match status" value="1"/>
</dbReference>
<comment type="pathway">
    <text evidence="1">Lipid metabolism.</text>
</comment>
<dbReference type="EMBL" id="DPPF01000081">
    <property type="protein sequence ID" value="HCW92811.1"/>
    <property type="molecule type" value="Genomic_DNA"/>
</dbReference>
<dbReference type="SMART" id="SM00563">
    <property type="entry name" value="PlsC"/>
    <property type="match status" value="1"/>
</dbReference>
<protein>
    <submittedName>
        <fullName evidence="5">1-acyl-sn-glycerol-3-phosphate acyltransferase</fullName>
    </submittedName>
</protein>
<dbReference type="PANTHER" id="PTHR10434:SF40">
    <property type="entry name" value="1-ACYL-SN-GLYCEROL-3-PHOSPHATE ACYLTRANSFERASE"/>
    <property type="match status" value="1"/>
</dbReference>
<gene>
    <name evidence="5" type="ORF">DHM44_03925</name>
</gene>
<keyword evidence="2 5" id="KW-0808">Transferase</keyword>
<dbReference type="SUPFAM" id="SSF69593">
    <property type="entry name" value="Glycerol-3-phosphate (1)-acyltransferase"/>
    <property type="match status" value="1"/>
</dbReference>
<dbReference type="InterPro" id="IPR002123">
    <property type="entry name" value="Plipid/glycerol_acylTrfase"/>
</dbReference>
<evidence type="ECO:0000256" key="3">
    <source>
        <dbReference type="ARBA" id="ARBA00023315"/>
    </source>
</evidence>
<comment type="caution">
    <text evidence="5">The sequence shown here is derived from an EMBL/GenBank/DDBJ whole genome shotgun (WGS) entry which is preliminary data.</text>
</comment>
<dbReference type="AlphaFoldDB" id="A0A3D5QAD4"/>
<evidence type="ECO:0000313" key="5">
    <source>
        <dbReference type="EMBL" id="HCW92811.1"/>
    </source>
</evidence>
<feature type="domain" description="Phospholipid/glycerol acyltransferase" evidence="4">
    <location>
        <begin position="86"/>
        <end position="203"/>
    </location>
</feature>
<dbReference type="Proteomes" id="UP000262325">
    <property type="component" value="Unassembled WGS sequence"/>
</dbReference>
<dbReference type="GO" id="GO:0003841">
    <property type="term" value="F:1-acylglycerol-3-phosphate O-acyltransferase activity"/>
    <property type="evidence" value="ECO:0007669"/>
    <property type="project" value="TreeGrafter"/>
</dbReference>
<dbReference type="GO" id="GO:0006654">
    <property type="term" value="P:phosphatidic acid biosynthetic process"/>
    <property type="evidence" value="ECO:0007669"/>
    <property type="project" value="TreeGrafter"/>
</dbReference>
<reference evidence="5 6" key="1">
    <citation type="journal article" date="2018" name="Nat. Biotechnol.">
        <title>A standardized bacterial taxonomy based on genome phylogeny substantially revises the tree of life.</title>
        <authorList>
            <person name="Parks D.H."/>
            <person name="Chuvochina M."/>
            <person name="Waite D.W."/>
            <person name="Rinke C."/>
            <person name="Skarshewski A."/>
            <person name="Chaumeil P.A."/>
            <person name="Hugenholtz P."/>
        </authorList>
    </citation>
    <scope>NUCLEOTIDE SEQUENCE [LARGE SCALE GENOMIC DNA]</scope>
    <source>
        <strain evidence="5">UBA8672</strain>
    </source>
</reference>
<proteinExistence type="predicted"/>
<accession>A0A3D5QAD4</accession>
<dbReference type="PANTHER" id="PTHR10434">
    <property type="entry name" value="1-ACYL-SN-GLYCEROL-3-PHOSPHATE ACYLTRANSFERASE"/>
    <property type="match status" value="1"/>
</dbReference>
<name>A0A3D5QAD4_FLESI</name>
<evidence type="ECO:0000256" key="1">
    <source>
        <dbReference type="ARBA" id="ARBA00005189"/>
    </source>
</evidence>
<dbReference type="CDD" id="cd07989">
    <property type="entry name" value="LPLAT_AGPAT-like"/>
    <property type="match status" value="1"/>
</dbReference>